<dbReference type="EMBL" id="QXFW01000589">
    <property type="protein sequence ID" value="KAE9007934.1"/>
    <property type="molecule type" value="Genomic_DNA"/>
</dbReference>
<sequence length="468" mass="50983">MNQDWVLPDTSSPEELAAAQEVLRRAMELIDRVAAEQSRTGSEGAVPAFAGVGGVPTVPAAQVSGGDLLFQHVGGVQPASVAPGVENVGVQVAESGRSYPVTPTRTTIPTWVSPRGLFTPGSTVPASTGFGTKNYLTGVPTYATSASSHPVRPGTAAGNDPAPTPTSQSYRVSTLSGQSAPFSGFVGVPSHIKNAIKMIPPFYSDGSTVEKARAFWNTFERATVGLDETLRLHAFRGRLRGKSGEEWWLHSNINDFETLRIRFYSQFVCLTPLQAMERLRTAQRARGMSAEVWGDWVSGICDDAQCSDPLMRYQYFLAGMRNSKWKAMLSTTMVNSIQQAVTILLYQNMHLPVEDDADFADMIASENPTEDMVTLQMMQMLQQNKNMIMQQQEFAWDPHLQEGTAFAATMYESQAAPGLQNASIGTLASVPPTDHYASQCSTEPAFQEMMTQRAQANVLAERKLLAQQ</sequence>
<dbReference type="EMBL" id="QXGA01000616">
    <property type="protein sequence ID" value="KAE9143459.1"/>
    <property type="molecule type" value="Genomic_DNA"/>
</dbReference>
<feature type="region of interest" description="Disordered" evidence="1">
    <location>
        <begin position="144"/>
        <end position="173"/>
    </location>
</feature>
<dbReference type="Proteomes" id="UP000440732">
    <property type="component" value="Unassembled WGS sequence"/>
</dbReference>
<proteinExistence type="predicted"/>
<organism evidence="2 8">
    <name type="scientific">Phytophthora fragariae</name>
    <dbReference type="NCBI Taxonomy" id="53985"/>
    <lineage>
        <taxon>Eukaryota</taxon>
        <taxon>Sar</taxon>
        <taxon>Stramenopiles</taxon>
        <taxon>Oomycota</taxon>
        <taxon>Peronosporomycetes</taxon>
        <taxon>Peronosporales</taxon>
        <taxon>Peronosporaceae</taxon>
        <taxon>Phytophthora</taxon>
    </lineage>
</organism>
<dbReference type="EMBL" id="QXGF01000236">
    <property type="protein sequence ID" value="KAE8943760.1"/>
    <property type="molecule type" value="Genomic_DNA"/>
</dbReference>
<evidence type="ECO:0000313" key="5">
    <source>
        <dbReference type="EMBL" id="KAE9143459.1"/>
    </source>
</evidence>
<evidence type="ECO:0000256" key="1">
    <source>
        <dbReference type="SAM" id="MobiDB-lite"/>
    </source>
</evidence>
<accession>A0A6A3FIG7</accession>
<name>A0A6A3FIG7_9STRA</name>
<evidence type="ECO:0000313" key="13">
    <source>
        <dbReference type="Proteomes" id="UP000460718"/>
    </source>
</evidence>
<gene>
    <name evidence="7" type="ORF">PF002_g7712</name>
    <name evidence="6" type="ORF">PF005_g16433</name>
    <name evidence="5" type="ORF">PF006_g11505</name>
    <name evidence="4" type="ORF">PF007_g12676</name>
    <name evidence="2" type="ORF">PF009_g6547</name>
    <name evidence="3" type="ORF">PF011_g10912</name>
</gene>
<dbReference type="Proteomes" id="UP000429523">
    <property type="component" value="Unassembled WGS sequence"/>
</dbReference>
<evidence type="ECO:0000313" key="3">
    <source>
        <dbReference type="EMBL" id="KAE9007934.1"/>
    </source>
</evidence>
<dbReference type="EMBL" id="QXFZ01000676">
    <property type="protein sequence ID" value="KAE9108370.1"/>
    <property type="molecule type" value="Genomic_DNA"/>
</dbReference>
<evidence type="ECO:0000313" key="11">
    <source>
        <dbReference type="Proteomes" id="UP000440732"/>
    </source>
</evidence>
<evidence type="ECO:0000313" key="4">
    <source>
        <dbReference type="EMBL" id="KAE9108370.1"/>
    </source>
</evidence>
<evidence type="ECO:0008006" key="14">
    <source>
        <dbReference type="Google" id="ProtNLM"/>
    </source>
</evidence>
<evidence type="ECO:0000313" key="7">
    <source>
        <dbReference type="EMBL" id="KAE9244548.1"/>
    </source>
</evidence>
<dbReference type="Proteomes" id="UP000441208">
    <property type="component" value="Unassembled WGS sequence"/>
</dbReference>
<reference evidence="8 9" key="1">
    <citation type="submission" date="2018-08" db="EMBL/GenBank/DDBJ databases">
        <title>Genomic investigation of the strawberry pathogen Phytophthora fragariae indicates pathogenicity is determined by transcriptional variation in three key races.</title>
        <authorList>
            <person name="Adams T.M."/>
            <person name="Armitage A.D."/>
            <person name="Sobczyk M.K."/>
            <person name="Bates H.J."/>
            <person name="Dunwell J.M."/>
            <person name="Nellist C.F."/>
            <person name="Harrison R.J."/>
        </authorList>
    </citation>
    <scope>NUCLEOTIDE SEQUENCE [LARGE SCALE GENOMIC DNA]</scope>
    <source>
        <strain evidence="7 10">BC-1</strain>
        <strain evidence="6 9">NOV-27</strain>
        <strain evidence="5 11">NOV-5</strain>
        <strain evidence="4 12">NOV-71</strain>
        <strain evidence="2 8">NOV-9</strain>
        <strain evidence="3 13">SCRP245</strain>
    </source>
</reference>
<dbReference type="Proteomes" id="UP000433483">
    <property type="component" value="Unassembled WGS sequence"/>
</dbReference>
<keyword evidence="9" id="KW-1185">Reference proteome</keyword>
<dbReference type="Proteomes" id="UP000440367">
    <property type="component" value="Unassembled WGS sequence"/>
</dbReference>
<evidence type="ECO:0000313" key="9">
    <source>
        <dbReference type="Proteomes" id="UP000433483"/>
    </source>
</evidence>
<dbReference type="EMBL" id="QXGD01000290">
    <property type="protein sequence ID" value="KAE9244548.1"/>
    <property type="molecule type" value="Genomic_DNA"/>
</dbReference>
<evidence type="ECO:0000313" key="12">
    <source>
        <dbReference type="Proteomes" id="UP000441208"/>
    </source>
</evidence>
<evidence type="ECO:0000313" key="10">
    <source>
        <dbReference type="Proteomes" id="UP000440367"/>
    </source>
</evidence>
<evidence type="ECO:0000313" key="2">
    <source>
        <dbReference type="EMBL" id="KAE8943760.1"/>
    </source>
</evidence>
<evidence type="ECO:0000313" key="8">
    <source>
        <dbReference type="Proteomes" id="UP000429523"/>
    </source>
</evidence>
<evidence type="ECO:0000313" key="6">
    <source>
        <dbReference type="EMBL" id="KAE9197627.1"/>
    </source>
</evidence>
<dbReference type="EMBL" id="QXGB01001075">
    <property type="protein sequence ID" value="KAE9197627.1"/>
    <property type="molecule type" value="Genomic_DNA"/>
</dbReference>
<dbReference type="AlphaFoldDB" id="A0A6A3FIG7"/>
<dbReference type="OrthoDB" id="10372342at2759"/>
<comment type="caution">
    <text evidence="2">The sequence shown here is derived from an EMBL/GenBank/DDBJ whole genome shotgun (WGS) entry which is preliminary data.</text>
</comment>
<dbReference type="Proteomes" id="UP000460718">
    <property type="component" value="Unassembled WGS sequence"/>
</dbReference>
<protein>
    <recommendedName>
        <fullName evidence="14">Retrotransposon gag domain-containing protein</fullName>
    </recommendedName>
</protein>